<sequence>MTRLNNRYRCRVQGGAIVFEHVAKNPGSNMPQKLHMTFERTIRVPDNADKSELPPSFGSFPLYKVRDYATRLPAEITNKGGVFFPMYQKEAMWIDFKADAPFMIKIYAGGVNVVSGEHAAEDLNTKIRRQELADKGENVQDYVVAPLQRWIDGIAVSPGVVRQFVAMPMGQGYSVEAQLTGQKVVGGMQFEVTPTLPMIKEPIRGPRLPRPSGDSGSIDAIAMSARAMGISAGGKIVQNIVKDTVDPERWNKKSTMTIPVHILNSEAFRQVTDRDPHPCPITASDYAQAGFPFFRMYEEPTDVSGRFGAVRSVNTLDIDRGLVDDDESSVKPRIVDLRNPGRVDLSTVEDPHGLVDPAGPLLDFRPLAELEQELEDADESSETLSEPESEDVDVKSEDSDY</sequence>
<feature type="region of interest" description="Disordered" evidence="1">
    <location>
        <begin position="373"/>
        <end position="401"/>
    </location>
</feature>
<evidence type="ECO:0000313" key="3">
    <source>
        <dbReference type="Proteomes" id="UP001295740"/>
    </source>
</evidence>
<proteinExistence type="predicted"/>
<name>A0AAI8VR61_9PEZI</name>
<comment type="caution">
    <text evidence="2">The sequence shown here is derived from an EMBL/GenBank/DDBJ whole genome shotgun (WGS) entry which is preliminary data.</text>
</comment>
<protein>
    <submittedName>
        <fullName evidence="2">Uu.00g141290.m01.CDS01</fullName>
    </submittedName>
</protein>
<evidence type="ECO:0000256" key="1">
    <source>
        <dbReference type="SAM" id="MobiDB-lite"/>
    </source>
</evidence>
<accession>A0AAI8VR61</accession>
<evidence type="ECO:0000313" key="2">
    <source>
        <dbReference type="EMBL" id="CAJ2509103.1"/>
    </source>
</evidence>
<dbReference type="Proteomes" id="UP001295740">
    <property type="component" value="Unassembled WGS sequence"/>
</dbReference>
<reference evidence="2" key="1">
    <citation type="submission" date="2023-10" db="EMBL/GenBank/DDBJ databases">
        <authorList>
            <person name="Hackl T."/>
        </authorList>
    </citation>
    <scope>NUCLEOTIDE SEQUENCE</scope>
</reference>
<organism evidence="2 3">
    <name type="scientific">Anthostomella pinea</name>
    <dbReference type="NCBI Taxonomy" id="933095"/>
    <lineage>
        <taxon>Eukaryota</taxon>
        <taxon>Fungi</taxon>
        <taxon>Dikarya</taxon>
        <taxon>Ascomycota</taxon>
        <taxon>Pezizomycotina</taxon>
        <taxon>Sordariomycetes</taxon>
        <taxon>Xylariomycetidae</taxon>
        <taxon>Xylariales</taxon>
        <taxon>Xylariaceae</taxon>
        <taxon>Anthostomella</taxon>
    </lineage>
</organism>
<gene>
    <name evidence="2" type="ORF">KHLLAP_LOCUS9571</name>
</gene>
<feature type="compositionally biased region" description="Basic and acidic residues" evidence="1">
    <location>
        <begin position="392"/>
        <end position="401"/>
    </location>
</feature>
<feature type="compositionally biased region" description="Acidic residues" evidence="1">
    <location>
        <begin position="373"/>
        <end position="391"/>
    </location>
</feature>
<dbReference type="EMBL" id="CAUWAG010000012">
    <property type="protein sequence ID" value="CAJ2509103.1"/>
    <property type="molecule type" value="Genomic_DNA"/>
</dbReference>
<dbReference type="AlphaFoldDB" id="A0AAI8VR61"/>
<keyword evidence="3" id="KW-1185">Reference proteome</keyword>